<proteinExistence type="predicted"/>
<dbReference type="AlphaFoldDB" id="A0A1V6N3Y6"/>
<evidence type="ECO:0000313" key="2">
    <source>
        <dbReference type="Proteomes" id="UP000191661"/>
    </source>
</evidence>
<protein>
    <submittedName>
        <fullName evidence="1">Uncharacterized protein</fullName>
    </submittedName>
</protein>
<dbReference type="Proteomes" id="UP000191661">
    <property type="component" value="Unassembled WGS sequence"/>
</dbReference>
<evidence type="ECO:0000313" key="1">
    <source>
        <dbReference type="EMBL" id="OQD59307.1"/>
    </source>
</evidence>
<sequence length="38" mass="4569">MVYISYSKNEKEKEYPRLVVDYALSENEDDEKLAKEKN</sequence>
<gene>
    <name evidence="1" type="ORF">MBBAR_4c00320</name>
</gene>
<keyword evidence="2" id="KW-1185">Reference proteome</keyword>
<dbReference type="EMBL" id="JXMW01000004">
    <property type="protein sequence ID" value="OQD59307.1"/>
    <property type="molecule type" value="Genomic_DNA"/>
</dbReference>
<organism evidence="1 2">
    <name type="scientific">Methanobrevibacter arboriphilus JCM 13429 = DSM 1125</name>
    <dbReference type="NCBI Taxonomy" id="1300164"/>
    <lineage>
        <taxon>Archaea</taxon>
        <taxon>Methanobacteriati</taxon>
        <taxon>Methanobacteriota</taxon>
        <taxon>Methanomada group</taxon>
        <taxon>Methanobacteria</taxon>
        <taxon>Methanobacteriales</taxon>
        <taxon>Methanobacteriaceae</taxon>
        <taxon>Methanobrevibacter</taxon>
    </lineage>
</organism>
<comment type="caution">
    <text evidence="1">The sequence shown here is derived from an EMBL/GenBank/DDBJ whole genome shotgun (WGS) entry which is preliminary data.</text>
</comment>
<reference evidence="1 2" key="1">
    <citation type="submission" date="2014-12" db="EMBL/GenBank/DDBJ databases">
        <title>Genome sequence of Methanobrevibacter arboriphilicus DH1, DSM1125.</title>
        <authorList>
            <person name="Poehlein A."/>
            <person name="Thauer R.K."/>
            <person name="Seedorf H."/>
            <person name="Daniel R."/>
        </authorList>
    </citation>
    <scope>NUCLEOTIDE SEQUENCE [LARGE SCALE GENOMIC DNA]</scope>
    <source>
        <strain evidence="1 2">DH1</strain>
    </source>
</reference>
<name>A0A1V6N3Y6_METAZ</name>
<accession>A0A1V6N3Y6</accession>